<keyword evidence="6 7" id="KW-0472">Membrane</keyword>
<evidence type="ECO:0000256" key="5">
    <source>
        <dbReference type="ARBA" id="ARBA00022989"/>
    </source>
</evidence>
<evidence type="ECO:0000256" key="3">
    <source>
        <dbReference type="ARBA" id="ARBA00022475"/>
    </source>
</evidence>
<evidence type="ECO:0000259" key="8">
    <source>
        <dbReference type="Pfam" id="PF00924"/>
    </source>
</evidence>
<dbReference type="PANTHER" id="PTHR30221">
    <property type="entry name" value="SMALL-CONDUCTANCE MECHANOSENSITIVE CHANNEL"/>
    <property type="match status" value="1"/>
</dbReference>
<dbReference type="Pfam" id="PF21082">
    <property type="entry name" value="MS_channel_3rd"/>
    <property type="match status" value="1"/>
</dbReference>
<dbReference type="InterPro" id="IPR023408">
    <property type="entry name" value="MscS_beta-dom_sf"/>
</dbReference>
<dbReference type="InterPro" id="IPR010920">
    <property type="entry name" value="LSM_dom_sf"/>
</dbReference>
<dbReference type="SUPFAM" id="SSF82861">
    <property type="entry name" value="Mechanosensitive channel protein MscS (YggB), transmembrane region"/>
    <property type="match status" value="1"/>
</dbReference>
<accession>A0A2R3Z275</accession>
<sequence length="292" mass="33184">MEVNFSNIFYDFYSNVRAMLPNIIGGIIVLLFFIILGKLFYKYVGGQIQLKWKQSIISNFIAEASKWAFYLVGIIIALNLFGFGGIASNLMAGAGISAIIFGFAFKDIGENFLAGIILALKRPFEIGDIIEVDGYKGNVKHIDLRLTHLRNVEGKDIYIPNSSIIKNTLINYTKDGYLRVNFMIGIAPECEINLTRNLILDYLKQNRQILKTPPPNVIVQELGEFTTDLQILFWVDILTNKKLPDSYLGHNIRSKAIADIKEILDKNNISMPSQVIEHKMYQDNKIEIRKNE</sequence>
<dbReference type="InterPro" id="IPR011014">
    <property type="entry name" value="MscS_channel_TM-2"/>
</dbReference>
<dbReference type="InterPro" id="IPR011066">
    <property type="entry name" value="MscS_channel_C_sf"/>
</dbReference>
<feature type="domain" description="Mechanosensitive ion channel MscS" evidence="8">
    <location>
        <begin position="110"/>
        <end position="174"/>
    </location>
</feature>
<comment type="similarity">
    <text evidence="2">Belongs to the MscS (TC 1.A.23) family.</text>
</comment>
<dbReference type="GO" id="GO:0005886">
    <property type="term" value="C:plasma membrane"/>
    <property type="evidence" value="ECO:0007669"/>
    <property type="project" value="UniProtKB-SubCell"/>
</dbReference>
<keyword evidence="5 7" id="KW-1133">Transmembrane helix</keyword>
<keyword evidence="11" id="KW-1185">Reference proteome</keyword>
<keyword evidence="3" id="KW-1003">Cell membrane</keyword>
<evidence type="ECO:0008006" key="12">
    <source>
        <dbReference type="Google" id="ProtNLM"/>
    </source>
</evidence>
<name>A0A2R3Z275_9FLAO</name>
<dbReference type="SUPFAM" id="SSF82689">
    <property type="entry name" value="Mechanosensitive channel protein MscS (YggB), C-terminal domain"/>
    <property type="match status" value="1"/>
</dbReference>
<dbReference type="InterPro" id="IPR045275">
    <property type="entry name" value="MscS_archaea/bacteria_type"/>
</dbReference>
<feature type="transmembrane region" description="Helical" evidence="7">
    <location>
        <begin position="67"/>
        <end position="88"/>
    </location>
</feature>
<evidence type="ECO:0000256" key="2">
    <source>
        <dbReference type="ARBA" id="ARBA00008017"/>
    </source>
</evidence>
<protein>
    <recommendedName>
        <fullName evidence="12">Mechanosensitive ion channel protein MscS</fullName>
    </recommendedName>
</protein>
<dbReference type="GO" id="GO:0008381">
    <property type="term" value="F:mechanosensitive monoatomic ion channel activity"/>
    <property type="evidence" value="ECO:0007669"/>
    <property type="project" value="InterPro"/>
</dbReference>
<feature type="transmembrane region" description="Helical" evidence="7">
    <location>
        <begin position="94"/>
        <end position="120"/>
    </location>
</feature>
<dbReference type="EMBL" id="CP028136">
    <property type="protein sequence ID" value="AVR44381.1"/>
    <property type="molecule type" value="Genomic_DNA"/>
</dbReference>
<dbReference type="Gene3D" id="3.30.70.100">
    <property type="match status" value="1"/>
</dbReference>
<evidence type="ECO:0000259" key="9">
    <source>
        <dbReference type="Pfam" id="PF21082"/>
    </source>
</evidence>
<dbReference type="KEGG" id="grs:C7S20_03425"/>
<dbReference type="Proteomes" id="UP000241507">
    <property type="component" value="Chromosome"/>
</dbReference>
<organism evidence="10 11">
    <name type="scientific">Christiangramia fulva</name>
    <dbReference type="NCBI Taxonomy" id="2126553"/>
    <lineage>
        <taxon>Bacteria</taxon>
        <taxon>Pseudomonadati</taxon>
        <taxon>Bacteroidota</taxon>
        <taxon>Flavobacteriia</taxon>
        <taxon>Flavobacteriales</taxon>
        <taxon>Flavobacteriaceae</taxon>
        <taxon>Christiangramia</taxon>
    </lineage>
</organism>
<dbReference type="Gene3D" id="2.30.30.60">
    <property type="match status" value="1"/>
</dbReference>
<dbReference type="Pfam" id="PF00924">
    <property type="entry name" value="MS_channel_2nd"/>
    <property type="match status" value="1"/>
</dbReference>
<dbReference type="Gene3D" id="1.10.287.1260">
    <property type="match status" value="1"/>
</dbReference>
<evidence type="ECO:0000256" key="1">
    <source>
        <dbReference type="ARBA" id="ARBA00004651"/>
    </source>
</evidence>
<evidence type="ECO:0000313" key="10">
    <source>
        <dbReference type="EMBL" id="AVR44381.1"/>
    </source>
</evidence>
<dbReference type="PANTHER" id="PTHR30221:SF1">
    <property type="entry name" value="SMALL-CONDUCTANCE MECHANOSENSITIVE CHANNEL"/>
    <property type="match status" value="1"/>
</dbReference>
<gene>
    <name evidence="10" type="ORF">C7S20_03425</name>
</gene>
<comment type="subcellular location">
    <subcellularLocation>
        <location evidence="1">Cell membrane</location>
        <topology evidence="1">Multi-pass membrane protein</topology>
    </subcellularLocation>
</comment>
<feature type="domain" description="Mechanosensitive ion channel MscS C-terminal" evidence="9">
    <location>
        <begin position="192"/>
        <end position="271"/>
    </location>
</feature>
<evidence type="ECO:0000313" key="11">
    <source>
        <dbReference type="Proteomes" id="UP000241507"/>
    </source>
</evidence>
<dbReference type="InterPro" id="IPR049278">
    <property type="entry name" value="MS_channel_C"/>
</dbReference>
<evidence type="ECO:0000256" key="4">
    <source>
        <dbReference type="ARBA" id="ARBA00022692"/>
    </source>
</evidence>
<proteinExistence type="inferred from homology"/>
<evidence type="ECO:0000256" key="6">
    <source>
        <dbReference type="ARBA" id="ARBA00023136"/>
    </source>
</evidence>
<evidence type="ECO:0000256" key="7">
    <source>
        <dbReference type="SAM" id="Phobius"/>
    </source>
</evidence>
<keyword evidence="4 7" id="KW-0812">Transmembrane</keyword>
<feature type="transmembrane region" description="Helical" evidence="7">
    <location>
        <begin position="20"/>
        <end position="41"/>
    </location>
</feature>
<reference evidence="11" key="1">
    <citation type="submission" date="2018-03" db="EMBL/GenBank/DDBJ databases">
        <title>Gramella fulva sp. nov., isolated from a dry surface of tidal flat.</title>
        <authorList>
            <person name="Hwang S.H."/>
            <person name="Hwang W.M."/>
            <person name="Kang K."/>
            <person name="Ahn T.-Y."/>
        </authorList>
    </citation>
    <scope>NUCLEOTIDE SEQUENCE [LARGE SCALE GENOMIC DNA]</scope>
    <source>
        <strain evidence="11">SH35</strain>
    </source>
</reference>
<dbReference type="SUPFAM" id="SSF50182">
    <property type="entry name" value="Sm-like ribonucleoproteins"/>
    <property type="match status" value="1"/>
</dbReference>
<dbReference type="InterPro" id="IPR006685">
    <property type="entry name" value="MscS_channel_2nd"/>
</dbReference>
<dbReference type="AlphaFoldDB" id="A0A2R3Z275"/>